<comment type="caution">
    <text evidence="1">The sequence shown here is derived from an EMBL/GenBank/DDBJ whole genome shotgun (WGS) entry which is preliminary data.</text>
</comment>
<gene>
    <name evidence="1" type="ORF">Ae201684_013625</name>
</gene>
<dbReference type="VEuPathDB" id="FungiDB:AeMF1_014924"/>
<evidence type="ECO:0000313" key="1">
    <source>
        <dbReference type="EMBL" id="KAF0728667.1"/>
    </source>
</evidence>
<dbReference type="EMBL" id="VJMJ01000175">
    <property type="protein sequence ID" value="KAF0728667.1"/>
    <property type="molecule type" value="Genomic_DNA"/>
</dbReference>
<keyword evidence="2" id="KW-1185">Reference proteome</keyword>
<protein>
    <submittedName>
        <fullName evidence="1">Uncharacterized protein</fullName>
    </submittedName>
</protein>
<name>A0A6G0WMT9_9STRA</name>
<accession>A0A6G0WMT9</accession>
<organism evidence="1 2">
    <name type="scientific">Aphanomyces euteiches</name>
    <dbReference type="NCBI Taxonomy" id="100861"/>
    <lineage>
        <taxon>Eukaryota</taxon>
        <taxon>Sar</taxon>
        <taxon>Stramenopiles</taxon>
        <taxon>Oomycota</taxon>
        <taxon>Saprolegniomycetes</taxon>
        <taxon>Saprolegniales</taxon>
        <taxon>Verrucalvaceae</taxon>
        <taxon>Aphanomyces</taxon>
    </lineage>
</organism>
<dbReference type="Proteomes" id="UP000481153">
    <property type="component" value="Unassembled WGS sequence"/>
</dbReference>
<reference evidence="1 2" key="1">
    <citation type="submission" date="2019-07" db="EMBL/GenBank/DDBJ databases">
        <title>Genomics analysis of Aphanomyces spp. identifies a new class of oomycete effector associated with host adaptation.</title>
        <authorList>
            <person name="Gaulin E."/>
        </authorList>
    </citation>
    <scope>NUCLEOTIDE SEQUENCE [LARGE SCALE GENOMIC DNA]</scope>
    <source>
        <strain evidence="1 2">ATCC 201684</strain>
    </source>
</reference>
<proteinExistence type="predicted"/>
<dbReference type="AlphaFoldDB" id="A0A6G0WMT9"/>
<evidence type="ECO:0000313" key="2">
    <source>
        <dbReference type="Proteomes" id="UP000481153"/>
    </source>
</evidence>
<sequence>MSCLGAFGAFLVLVDVSHNNWDFNHFLGNAQYFITPVANLPSLHAIKSYYAFPNEASPEDLSEVAVFMMNHSLSTAVDHDGSHYLITAGSYAILDAANDICGDLVHTYPLRNVADSLSGTIRLATVSDKLEYVRGNLF</sequence>